<dbReference type="Proteomes" id="UP000245959">
    <property type="component" value="Unassembled WGS sequence"/>
</dbReference>
<sequence>MYTDDEIRQKQLLARAAGLGGAELLDDMAAVKRDCNGIGAAWMPDRLRDLLGERYPELVVVADIHDRRYALGGGILARWRADWEFLRNGLKMARHCRRIGIAWAVIRMWVLLRLGGAAAFNWER</sequence>
<gene>
    <name evidence="2" type="ORF">C8D82_1524</name>
</gene>
<accession>A0A2U1ACL0</accession>
<comment type="caution">
    <text evidence="2">The sequence shown here is derived from an EMBL/GenBank/DDBJ whole genome shotgun (WGS) entry which is preliminary data.</text>
</comment>
<protein>
    <submittedName>
        <fullName evidence="2">Uncharacterized protein</fullName>
    </submittedName>
</protein>
<dbReference type="RefSeq" id="WP_116885951.1">
    <property type="nucleotide sequence ID" value="NZ_CABMMC010000001.1"/>
</dbReference>
<dbReference type="GeneID" id="78297212"/>
<keyword evidence="1" id="KW-0812">Transmembrane</keyword>
<dbReference type="EMBL" id="QEKH01000052">
    <property type="protein sequence ID" value="PVY33309.1"/>
    <property type="molecule type" value="Genomic_DNA"/>
</dbReference>
<keyword evidence="1" id="KW-0472">Membrane</keyword>
<reference evidence="2 3" key="1">
    <citation type="submission" date="2018-04" db="EMBL/GenBank/DDBJ databases">
        <title>Genomic Encyclopedia of Type Strains, Phase IV (KMG-IV): sequencing the most valuable type-strain genomes for metagenomic binning, comparative biology and taxonomic classification.</title>
        <authorList>
            <person name="Goeker M."/>
        </authorList>
    </citation>
    <scope>NUCLEOTIDE SEQUENCE [LARGE SCALE GENOMIC DNA]</scope>
    <source>
        <strain evidence="2 3">DSM 14823</strain>
    </source>
</reference>
<proteinExistence type="predicted"/>
<keyword evidence="3" id="KW-1185">Reference proteome</keyword>
<dbReference type="AlphaFoldDB" id="A0A2U1ACL0"/>
<evidence type="ECO:0000313" key="3">
    <source>
        <dbReference type="Proteomes" id="UP000245959"/>
    </source>
</evidence>
<dbReference type="OrthoDB" id="9991504at2"/>
<feature type="transmembrane region" description="Helical" evidence="1">
    <location>
        <begin position="101"/>
        <end position="122"/>
    </location>
</feature>
<evidence type="ECO:0000313" key="2">
    <source>
        <dbReference type="EMBL" id="PVY33309.1"/>
    </source>
</evidence>
<name>A0A2U1ACL0_9BACT</name>
<evidence type="ECO:0000256" key="1">
    <source>
        <dbReference type="SAM" id="Phobius"/>
    </source>
</evidence>
<keyword evidence="1" id="KW-1133">Transmembrane helix</keyword>
<organism evidence="2 3">
    <name type="scientific">Victivallis vadensis</name>
    <dbReference type="NCBI Taxonomy" id="172901"/>
    <lineage>
        <taxon>Bacteria</taxon>
        <taxon>Pseudomonadati</taxon>
        <taxon>Lentisphaerota</taxon>
        <taxon>Lentisphaeria</taxon>
        <taxon>Victivallales</taxon>
        <taxon>Victivallaceae</taxon>
        <taxon>Victivallis</taxon>
    </lineage>
</organism>